<organism evidence="2 3">
    <name type="scientific">Mesonia maritima</name>
    <dbReference type="NCBI Taxonomy" id="1793873"/>
    <lineage>
        <taxon>Bacteria</taxon>
        <taxon>Pseudomonadati</taxon>
        <taxon>Bacteroidota</taxon>
        <taxon>Flavobacteriia</taxon>
        <taxon>Flavobacteriales</taxon>
        <taxon>Flavobacteriaceae</taxon>
        <taxon>Mesonia</taxon>
    </lineage>
</organism>
<accession>A0ABU1K9C5</accession>
<evidence type="ECO:0000256" key="1">
    <source>
        <dbReference type="SAM" id="SignalP"/>
    </source>
</evidence>
<feature type="chain" id="PRO_5046667126" description="Lipoprotein" evidence="1">
    <location>
        <begin position="20"/>
        <end position="132"/>
    </location>
</feature>
<evidence type="ECO:0000313" key="3">
    <source>
        <dbReference type="Proteomes" id="UP001257659"/>
    </source>
</evidence>
<dbReference type="EMBL" id="JAVDQA010000012">
    <property type="protein sequence ID" value="MDR6302204.1"/>
    <property type="molecule type" value="Genomic_DNA"/>
</dbReference>
<name>A0ABU1K9C5_9FLAO</name>
<protein>
    <recommendedName>
        <fullName evidence="4">Lipoprotein</fullName>
    </recommendedName>
</protein>
<keyword evidence="3" id="KW-1185">Reference proteome</keyword>
<dbReference type="Proteomes" id="UP001257659">
    <property type="component" value="Unassembled WGS sequence"/>
</dbReference>
<gene>
    <name evidence="2" type="ORF">GGR31_002883</name>
</gene>
<reference evidence="2 3" key="1">
    <citation type="submission" date="2023-07" db="EMBL/GenBank/DDBJ databases">
        <title>Genomic Encyclopedia of Type Strains, Phase IV (KMG-IV): sequencing the most valuable type-strain genomes for metagenomic binning, comparative biology and taxonomic classification.</title>
        <authorList>
            <person name="Goeker M."/>
        </authorList>
    </citation>
    <scope>NUCLEOTIDE SEQUENCE [LARGE SCALE GENOMIC DNA]</scope>
    <source>
        <strain evidence="2 3">DSM 102814</strain>
    </source>
</reference>
<feature type="signal peptide" evidence="1">
    <location>
        <begin position="1"/>
        <end position="19"/>
    </location>
</feature>
<keyword evidence="1" id="KW-0732">Signal</keyword>
<dbReference type="RefSeq" id="WP_309730602.1">
    <property type="nucleotide sequence ID" value="NZ_JAVDQA010000012.1"/>
</dbReference>
<comment type="caution">
    <text evidence="2">The sequence shown here is derived from an EMBL/GenBank/DDBJ whole genome shotgun (WGS) entry which is preliminary data.</text>
</comment>
<dbReference type="PROSITE" id="PS51257">
    <property type="entry name" value="PROKAR_LIPOPROTEIN"/>
    <property type="match status" value="1"/>
</dbReference>
<proteinExistence type="predicted"/>
<sequence length="132" mass="14609">MSKILILVLLLLASCKSGEQISTTGIDEIQFGNGGGFTGKEVVFTLKENGLIKNQNDSIVNKLNKEEVLSIFKTASKNKNVEFVKPRNLYSFVTIFTPSGTNKIVWGIGTNLAPKDIRNLHKKLMNKAIQKK</sequence>
<evidence type="ECO:0000313" key="2">
    <source>
        <dbReference type="EMBL" id="MDR6302204.1"/>
    </source>
</evidence>
<evidence type="ECO:0008006" key="4">
    <source>
        <dbReference type="Google" id="ProtNLM"/>
    </source>
</evidence>